<reference key="1">
    <citation type="submission" date="2010-11" db="EMBL/GenBank/DDBJ databases">
        <title>The complete genome of Paludibacter propionicigenes DSM 17365.</title>
        <authorList>
            <consortium name="US DOE Joint Genome Institute (JGI-PGF)"/>
            <person name="Lucas S."/>
            <person name="Copeland A."/>
            <person name="Lapidus A."/>
            <person name="Bruce D."/>
            <person name="Goodwin L."/>
            <person name="Pitluck S."/>
            <person name="Kyrpides N."/>
            <person name="Mavromatis K."/>
            <person name="Ivanova N."/>
            <person name="Munk A.C."/>
            <person name="Brettin T."/>
            <person name="Detter J.C."/>
            <person name="Han C."/>
            <person name="Tapia R."/>
            <person name="Land M."/>
            <person name="Hauser L."/>
            <person name="Markowitz V."/>
            <person name="Cheng J.-F."/>
            <person name="Hugenholtz P."/>
            <person name="Woyke T."/>
            <person name="Wu D."/>
            <person name="Gronow S."/>
            <person name="Wellnitz S."/>
            <person name="Brambilla E."/>
            <person name="Klenk H.-P."/>
            <person name="Eisen J.A."/>
        </authorList>
    </citation>
    <scope>NUCLEOTIDE SEQUENCE</scope>
    <source>
        <strain>WB4</strain>
    </source>
</reference>
<reference evidence="2 3" key="2">
    <citation type="journal article" date="2011" name="Stand. Genomic Sci.">
        <title>Complete genome sequence of Paludibacter propionicigenes type strain (WB4).</title>
        <authorList>
            <person name="Gronow S."/>
            <person name="Munk C."/>
            <person name="Lapidus A."/>
            <person name="Nolan M."/>
            <person name="Lucas S."/>
            <person name="Hammon N."/>
            <person name="Deshpande S."/>
            <person name="Cheng J.F."/>
            <person name="Tapia R."/>
            <person name="Han C."/>
            <person name="Goodwin L."/>
            <person name="Pitluck S."/>
            <person name="Liolios K."/>
            <person name="Ivanova N."/>
            <person name="Mavromatis K."/>
            <person name="Mikhailova N."/>
            <person name="Pati A."/>
            <person name="Chen A."/>
            <person name="Palaniappan K."/>
            <person name="Land M."/>
            <person name="Hauser L."/>
            <person name="Chang Y.J."/>
            <person name="Jeffries C.D."/>
            <person name="Brambilla E."/>
            <person name="Rohde M."/>
            <person name="Goker M."/>
            <person name="Detter J.C."/>
            <person name="Woyke T."/>
            <person name="Bristow J."/>
            <person name="Eisen J.A."/>
            <person name="Markowitz V."/>
            <person name="Hugenholtz P."/>
            <person name="Kyrpides N.C."/>
            <person name="Klenk H.P."/>
        </authorList>
    </citation>
    <scope>NUCLEOTIDE SEQUENCE [LARGE SCALE GENOMIC DNA]</scope>
    <source>
        <strain evidence="3">DSM 17365 / JCM 13257 / WB4</strain>
    </source>
</reference>
<dbReference type="eggNOG" id="COG0451">
    <property type="taxonomic scope" value="Bacteria"/>
</dbReference>
<dbReference type="Pfam" id="PF01370">
    <property type="entry name" value="Epimerase"/>
    <property type="match status" value="1"/>
</dbReference>
<dbReference type="RefSeq" id="WP_013445584.1">
    <property type="nucleotide sequence ID" value="NC_014734.1"/>
</dbReference>
<dbReference type="InterPro" id="IPR001509">
    <property type="entry name" value="Epimerase_deHydtase"/>
</dbReference>
<dbReference type="PANTHER" id="PTHR48079">
    <property type="entry name" value="PROTEIN YEEZ"/>
    <property type="match status" value="1"/>
</dbReference>
<dbReference type="EMBL" id="CP002345">
    <property type="protein sequence ID" value="ADQ80215.1"/>
    <property type="molecule type" value="Genomic_DNA"/>
</dbReference>
<feature type="domain" description="NAD-dependent epimerase/dehydratase" evidence="1">
    <location>
        <begin position="3"/>
        <end position="185"/>
    </location>
</feature>
<dbReference type="OrthoDB" id="1490291at2"/>
<dbReference type="HOGENOM" id="CLU_007383_6_0_10"/>
<accession>E4T671</accession>
<dbReference type="STRING" id="694427.Palpr_2078"/>
<name>E4T671_PALPW</name>
<dbReference type="PANTHER" id="PTHR48079:SF6">
    <property type="entry name" value="NAD(P)-BINDING DOMAIN-CONTAINING PROTEIN-RELATED"/>
    <property type="match status" value="1"/>
</dbReference>
<dbReference type="SUPFAM" id="SSF51735">
    <property type="entry name" value="NAD(P)-binding Rossmann-fold domains"/>
    <property type="match status" value="1"/>
</dbReference>
<dbReference type="KEGG" id="ppn:Palpr_2078"/>
<dbReference type="GO" id="GO:0004029">
    <property type="term" value="F:aldehyde dehydrogenase (NAD+) activity"/>
    <property type="evidence" value="ECO:0007669"/>
    <property type="project" value="TreeGrafter"/>
</dbReference>
<organism evidence="2 3">
    <name type="scientific">Paludibacter propionicigenes (strain DSM 17365 / JCM 13257 / WB4)</name>
    <dbReference type="NCBI Taxonomy" id="694427"/>
    <lineage>
        <taxon>Bacteria</taxon>
        <taxon>Pseudomonadati</taxon>
        <taxon>Bacteroidota</taxon>
        <taxon>Bacteroidia</taxon>
        <taxon>Bacteroidales</taxon>
        <taxon>Paludibacteraceae</taxon>
        <taxon>Paludibacter</taxon>
    </lineage>
</organism>
<dbReference type="GO" id="GO:0005737">
    <property type="term" value="C:cytoplasm"/>
    <property type="evidence" value="ECO:0007669"/>
    <property type="project" value="TreeGrafter"/>
</dbReference>
<protein>
    <submittedName>
        <fullName evidence="2">NAD-dependent epimerase/dehydratase</fullName>
    </submittedName>
</protein>
<dbReference type="InterPro" id="IPR036291">
    <property type="entry name" value="NAD(P)-bd_dom_sf"/>
</dbReference>
<sequence length="325" mass="36390">MKVLVTGANGLLGHHVVFELVKRQLDVRVIVRSTENIYFDVAKTDVYVGNFTDYESLKQAAAGCDAIIHIAAVTATDLLHYEDYSKINVDGSRLLLKVANELNINKIVYVSSANTIGFGTEQEPADECFNIEFPFTESYYAQSKVASEKLFIEASKKSNMHVVIINPTFMIGSYDTKPSSGKLMLMGYKKRLMLIPKGGKNFVSAHDVAVSVCNALVEGQTGERYLASGINLSFKEFYSLQIQIENYKQYIIELPDFILILAGKAGDLLRKAGIATEVCSMNLRQLMIKEYYRNSKAKAELHLPETDLKIAIKEAIDWFKNHNMT</sequence>
<evidence type="ECO:0000313" key="2">
    <source>
        <dbReference type="EMBL" id="ADQ80215.1"/>
    </source>
</evidence>
<evidence type="ECO:0000259" key="1">
    <source>
        <dbReference type="Pfam" id="PF01370"/>
    </source>
</evidence>
<dbReference type="Proteomes" id="UP000008718">
    <property type="component" value="Chromosome"/>
</dbReference>
<keyword evidence="3" id="KW-1185">Reference proteome</keyword>
<proteinExistence type="predicted"/>
<dbReference type="AlphaFoldDB" id="E4T671"/>
<dbReference type="InterPro" id="IPR051783">
    <property type="entry name" value="NAD(P)-dependent_oxidoreduct"/>
</dbReference>
<gene>
    <name evidence="2" type="ordered locus">Palpr_2078</name>
</gene>
<dbReference type="Gene3D" id="3.40.50.720">
    <property type="entry name" value="NAD(P)-binding Rossmann-like Domain"/>
    <property type="match status" value="1"/>
</dbReference>
<evidence type="ECO:0000313" key="3">
    <source>
        <dbReference type="Proteomes" id="UP000008718"/>
    </source>
</evidence>